<dbReference type="InterPro" id="IPR027417">
    <property type="entry name" value="P-loop_NTPase"/>
</dbReference>
<dbReference type="Pfam" id="PF13500">
    <property type="entry name" value="AAA_26"/>
    <property type="match status" value="1"/>
</dbReference>
<dbReference type="FunFam" id="3.40.50.300:FF:000292">
    <property type="entry name" value="ATP-dependent dethiobiotin synthetase BioD"/>
    <property type="match status" value="1"/>
</dbReference>
<dbReference type="PIRSF" id="PIRSF006755">
    <property type="entry name" value="DTB_synth"/>
    <property type="match status" value="1"/>
</dbReference>
<protein>
    <recommendedName>
        <fullName evidence="8">ATP-dependent dethiobiotin synthetase BioD</fullName>
        <ecNumber evidence="8">6.3.3.3</ecNumber>
    </recommendedName>
    <alternativeName>
        <fullName evidence="8">DTB synthetase</fullName>
        <shortName evidence="8">DTBS</shortName>
    </alternativeName>
    <alternativeName>
        <fullName evidence="8">Dethiobiotin synthase</fullName>
    </alternativeName>
</protein>
<comment type="caution">
    <text evidence="9">The sequence shown here is derived from an EMBL/GenBank/DDBJ whole genome shotgun (WGS) entry which is preliminary data.</text>
</comment>
<proteinExistence type="inferred from homology"/>
<feature type="active site" evidence="8">
    <location>
        <position position="39"/>
    </location>
</feature>
<keyword evidence="1 8" id="KW-0963">Cytoplasm</keyword>
<dbReference type="Gene3D" id="3.40.50.300">
    <property type="entry name" value="P-loop containing nucleotide triphosphate hydrolases"/>
    <property type="match status" value="1"/>
</dbReference>
<evidence type="ECO:0000256" key="8">
    <source>
        <dbReference type="HAMAP-Rule" id="MF_00336"/>
    </source>
</evidence>
<comment type="subcellular location">
    <subcellularLocation>
        <location evidence="8">Cytoplasm</location>
    </subcellularLocation>
</comment>
<gene>
    <name evidence="8 9" type="primary">bioD</name>
    <name evidence="9" type="ORF">CK501_13770</name>
</gene>
<evidence type="ECO:0000256" key="7">
    <source>
        <dbReference type="ARBA" id="ARBA00022842"/>
    </source>
</evidence>
<dbReference type="SUPFAM" id="SSF52540">
    <property type="entry name" value="P-loop containing nucleoside triphosphate hydrolases"/>
    <property type="match status" value="1"/>
</dbReference>
<evidence type="ECO:0000313" key="10">
    <source>
        <dbReference type="Proteomes" id="UP000218896"/>
    </source>
</evidence>
<feature type="binding site" evidence="8">
    <location>
        <begin position="208"/>
        <end position="210"/>
    </location>
    <ligand>
        <name>ATP</name>
        <dbReference type="ChEBI" id="CHEBI:30616"/>
    </ligand>
</feature>
<comment type="catalytic activity">
    <reaction evidence="8">
        <text>(7R,8S)-7,8-diammoniononanoate + CO2 + ATP = (4R,5S)-dethiobiotin + ADP + phosphate + 3 H(+)</text>
        <dbReference type="Rhea" id="RHEA:15805"/>
        <dbReference type="ChEBI" id="CHEBI:15378"/>
        <dbReference type="ChEBI" id="CHEBI:16526"/>
        <dbReference type="ChEBI" id="CHEBI:30616"/>
        <dbReference type="ChEBI" id="CHEBI:43474"/>
        <dbReference type="ChEBI" id="CHEBI:149469"/>
        <dbReference type="ChEBI" id="CHEBI:149473"/>
        <dbReference type="ChEBI" id="CHEBI:456216"/>
        <dbReference type="EC" id="6.3.3.3"/>
    </reaction>
</comment>
<feature type="binding site" evidence="8">
    <location>
        <position position="118"/>
    </location>
    <ligand>
        <name>Mg(2+)</name>
        <dbReference type="ChEBI" id="CHEBI:18420"/>
    </ligand>
</feature>
<comment type="caution">
    <text evidence="8">Lacks conserved residue(s) required for the propagation of feature annotation.</text>
</comment>
<dbReference type="CDD" id="cd03109">
    <property type="entry name" value="DTBS"/>
    <property type="match status" value="1"/>
</dbReference>
<comment type="pathway">
    <text evidence="8">Cofactor biosynthesis; biotin biosynthesis; biotin from 7,8-diaminononanoate: step 1/2.</text>
</comment>
<keyword evidence="4 8" id="KW-0547">Nucleotide-binding</keyword>
<feature type="binding site" evidence="8">
    <location>
        <begin position="14"/>
        <end position="19"/>
    </location>
    <ligand>
        <name>ATP</name>
        <dbReference type="ChEBI" id="CHEBI:30616"/>
    </ligand>
</feature>
<evidence type="ECO:0000256" key="3">
    <source>
        <dbReference type="ARBA" id="ARBA00022723"/>
    </source>
</evidence>
<feature type="binding site" evidence="8">
    <location>
        <position position="18"/>
    </location>
    <ligand>
        <name>Mg(2+)</name>
        <dbReference type="ChEBI" id="CHEBI:18420"/>
    </ligand>
</feature>
<feature type="binding site" evidence="8">
    <location>
        <position position="43"/>
    </location>
    <ligand>
        <name>substrate</name>
    </ligand>
</feature>
<evidence type="ECO:0000313" key="9">
    <source>
        <dbReference type="EMBL" id="PAU78747.1"/>
    </source>
</evidence>
<feature type="binding site" evidence="8">
    <location>
        <begin position="118"/>
        <end position="121"/>
    </location>
    <ligand>
        <name>ATP</name>
        <dbReference type="ChEBI" id="CHEBI:30616"/>
    </ligand>
</feature>
<dbReference type="GO" id="GO:0005829">
    <property type="term" value="C:cytosol"/>
    <property type="evidence" value="ECO:0007669"/>
    <property type="project" value="TreeGrafter"/>
</dbReference>
<evidence type="ECO:0000256" key="6">
    <source>
        <dbReference type="ARBA" id="ARBA00022840"/>
    </source>
</evidence>
<accession>A0A2A2F269</accession>
<feature type="binding site" evidence="8">
    <location>
        <position position="56"/>
    </location>
    <ligand>
        <name>ATP</name>
        <dbReference type="ChEBI" id="CHEBI:30616"/>
    </ligand>
</feature>
<dbReference type="RefSeq" id="WP_095618317.1">
    <property type="nucleotide sequence ID" value="NZ_NSKD01000007.1"/>
</dbReference>
<dbReference type="GO" id="GO:0005524">
    <property type="term" value="F:ATP binding"/>
    <property type="evidence" value="ECO:0007669"/>
    <property type="project" value="UniProtKB-UniRule"/>
</dbReference>
<evidence type="ECO:0000256" key="1">
    <source>
        <dbReference type="ARBA" id="ARBA00022490"/>
    </source>
</evidence>
<dbReference type="InterPro" id="IPR004472">
    <property type="entry name" value="DTB_synth_BioD"/>
</dbReference>
<dbReference type="HAMAP" id="MF_00336">
    <property type="entry name" value="BioD"/>
    <property type="match status" value="1"/>
</dbReference>
<evidence type="ECO:0000256" key="4">
    <source>
        <dbReference type="ARBA" id="ARBA00022741"/>
    </source>
</evidence>
<feature type="binding site" evidence="8">
    <location>
        <position position="56"/>
    </location>
    <ligand>
        <name>Mg(2+)</name>
        <dbReference type="ChEBI" id="CHEBI:18420"/>
    </ligand>
</feature>
<dbReference type="PANTHER" id="PTHR43210">
    <property type="entry name" value="DETHIOBIOTIN SYNTHETASE"/>
    <property type="match status" value="1"/>
</dbReference>
<sequence length="233" mass="25136">MPRQSYFITGTDTDSGKTVVTAGLLRLAARNGLRTLAMKPLASGCEQTPEGLRNADALALSEAMTESMPYESVNPVALEPAIAPHVAAREAGRRVSAERLAGFCRGAMMRPADLFLVEGAGGWRVPLNDHETWVDLVSDLQFPVILVVGLRLGAINHALLSAELIQRDGCRLAGWVANRCTPEPMAREDETFETLCERMPAPCMGCVPWLDSQDPTTMAEEASRHLSLPLPGA</sequence>
<comment type="function">
    <text evidence="8">Catalyzes a mechanistically unusual reaction, the ATP-dependent insertion of CO2 between the N7 and N8 nitrogen atoms of 7,8-diaminopelargonic acid (DAPA, also called 7,8-diammoniononanoate) to form a ureido ring.</text>
</comment>
<comment type="cofactor">
    <cofactor evidence="8">
        <name>Mg(2+)</name>
        <dbReference type="ChEBI" id="CHEBI:18420"/>
    </cofactor>
</comment>
<evidence type="ECO:0000256" key="2">
    <source>
        <dbReference type="ARBA" id="ARBA00022598"/>
    </source>
</evidence>
<dbReference type="GO" id="GO:0009102">
    <property type="term" value="P:biotin biosynthetic process"/>
    <property type="evidence" value="ECO:0007669"/>
    <property type="project" value="UniProtKB-UniRule"/>
</dbReference>
<dbReference type="GO" id="GO:0000287">
    <property type="term" value="F:magnesium ion binding"/>
    <property type="evidence" value="ECO:0007669"/>
    <property type="project" value="UniProtKB-UniRule"/>
</dbReference>
<keyword evidence="2 8" id="KW-0436">Ligase</keyword>
<dbReference type="PANTHER" id="PTHR43210:SF5">
    <property type="entry name" value="DETHIOBIOTIN SYNTHETASE"/>
    <property type="match status" value="1"/>
</dbReference>
<keyword evidence="5 8" id="KW-0093">Biotin biosynthesis</keyword>
<dbReference type="AlphaFoldDB" id="A0A2A2F269"/>
<comment type="similarity">
    <text evidence="8">Belongs to the dethiobiotin synthetase family.</text>
</comment>
<dbReference type="UniPathway" id="UPA00078">
    <property type="reaction ID" value="UER00161"/>
</dbReference>
<comment type="subunit">
    <text evidence="8">Homodimer.</text>
</comment>
<keyword evidence="3 8" id="KW-0479">Metal-binding</keyword>
<evidence type="ECO:0000256" key="5">
    <source>
        <dbReference type="ARBA" id="ARBA00022756"/>
    </source>
</evidence>
<dbReference type="EC" id="6.3.3.3" evidence="8"/>
<keyword evidence="7 8" id="KW-0460">Magnesium</keyword>
<reference evidence="9 10" key="1">
    <citation type="submission" date="2017-08" db="EMBL/GenBank/DDBJ databases">
        <title>Halovibrio sewagensis sp. nov., isolated from wastewater of high salinity.</title>
        <authorList>
            <person name="Dong X."/>
            <person name="Zhang G."/>
        </authorList>
    </citation>
    <scope>NUCLEOTIDE SEQUENCE [LARGE SCALE GENOMIC DNA]</scope>
    <source>
        <strain evidence="9 10">YL5-2</strain>
    </source>
</reference>
<dbReference type="GO" id="GO:0042803">
    <property type="term" value="F:protein homodimerization activity"/>
    <property type="evidence" value="ECO:0007669"/>
    <property type="project" value="UniProtKB-ARBA"/>
</dbReference>
<dbReference type="EMBL" id="NSKD01000007">
    <property type="protein sequence ID" value="PAU78747.1"/>
    <property type="molecule type" value="Genomic_DNA"/>
</dbReference>
<dbReference type="NCBIfam" id="TIGR00347">
    <property type="entry name" value="bioD"/>
    <property type="match status" value="1"/>
</dbReference>
<dbReference type="Proteomes" id="UP000218896">
    <property type="component" value="Unassembled WGS sequence"/>
</dbReference>
<name>A0A2A2F269_9GAMM</name>
<feature type="binding site" evidence="8">
    <location>
        <begin position="178"/>
        <end position="179"/>
    </location>
    <ligand>
        <name>ATP</name>
        <dbReference type="ChEBI" id="CHEBI:30616"/>
    </ligand>
</feature>
<dbReference type="GO" id="GO:0004141">
    <property type="term" value="F:dethiobiotin synthase activity"/>
    <property type="evidence" value="ECO:0007669"/>
    <property type="project" value="UniProtKB-UniRule"/>
</dbReference>
<dbReference type="OrthoDB" id="9802097at2"/>
<keyword evidence="6 8" id="KW-0067">ATP-binding</keyword>
<keyword evidence="10" id="KW-1185">Reference proteome</keyword>
<organism evidence="9 10">
    <name type="scientific">Halovibrio salipaludis</name>
    <dbReference type="NCBI Taxonomy" id="2032626"/>
    <lineage>
        <taxon>Bacteria</taxon>
        <taxon>Pseudomonadati</taxon>
        <taxon>Pseudomonadota</taxon>
        <taxon>Gammaproteobacteria</taxon>
        <taxon>Oceanospirillales</taxon>
        <taxon>Halomonadaceae</taxon>
        <taxon>Halovibrio</taxon>
    </lineage>
</organism>